<keyword evidence="5" id="KW-1185">Reference proteome</keyword>
<keyword evidence="2" id="KW-0472">Membrane</keyword>
<evidence type="ECO:0000313" key="5">
    <source>
        <dbReference type="Proteomes" id="UP001201449"/>
    </source>
</evidence>
<feature type="region of interest" description="Disordered" evidence="1">
    <location>
        <begin position="148"/>
        <end position="169"/>
    </location>
</feature>
<evidence type="ECO:0000256" key="2">
    <source>
        <dbReference type="SAM" id="Phobius"/>
    </source>
</evidence>
<keyword evidence="2" id="KW-1133">Transmembrane helix</keyword>
<feature type="transmembrane region" description="Helical" evidence="2">
    <location>
        <begin position="44"/>
        <end position="65"/>
    </location>
</feature>
<proteinExistence type="predicted"/>
<feature type="domain" description="Outer membrane protein beta-barrel" evidence="3">
    <location>
        <begin position="233"/>
        <end position="401"/>
    </location>
</feature>
<dbReference type="InterPro" id="IPR025665">
    <property type="entry name" value="Beta-barrel_OMP_2"/>
</dbReference>
<name>A0ABS9BQH0_9BACT</name>
<gene>
    <name evidence="4" type="ORF">L0U89_02440</name>
</gene>
<evidence type="ECO:0000259" key="3">
    <source>
        <dbReference type="Pfam" id="PF13568"/>
    </source>
</evidence>
<protein>
    <submittedName>
        <fullName evidence="4">PorT family protein</fullName>
    </submittedName>
</protein>
<organism evidence="4 5">
    <name type="scientific">Mariniradius sediminis</name>
    <dbReference type="NCBI Taxonomy" id="2909237"/>
    <lineage>
        <taxon>Bacteria</taxon>
        <taxon>Pseudomonadati</taxon>
        <taxon>Bacteroidota</taxon>
        <taxon>Cytophagia</taxon>
        <taxon>Cytophagales</taxon>
        <taxon>Cyclobacteriaceae</taxon>
        <taxon>Mariniradius</taxon>
    </lineage>
</organism>
<dbReference type="RefSeq" id="WP_234860055.1">
    <property type="nucleotide sequence ID" value="NZ_JAKEVZ010000001.1"/>
</dbReference>
<dbReference type="Proteomes" id="UP001201449">
    <property type="component" value="Unassembled WGS sequence"/>
</dbReference>
<feature type="compositionally biased region" description="Polar residues" evidence="1">
    <location>
        <begin position="157"/>
        <end position="169"/>
    </location>
</feature>
<comment type="caution">
    <text evidence="4">The sequence shown here is derived from an EMBL/GenBank/DDBJ whole genome shotgun (WGS) entry which is preliminary data.</text>
</comment>
<feature type="region of interest" description="Disordered" evidence="1">
    <location>
        <begin position="1"/>
        <end position="23"/>
    </location>
</feature>
<evidence type="ECO:0000313" key="4">
    <source>
        <dbReference type="EMBL" id="MCF1749917.1"/>
    </source>
</evidence>
<dbReference type="EMBL" id="JAKEVZ010000001">
    <property type="protein sequence ID" value="MCF1749917.1"/>
    <property type="molecule type" value="Genomic_DNA"/>
</dbReference>
<reference evidence="4 5" key="1">
    <citation type="submission" date="2022-01" db="EMBL/GenBank/DDBJ databases">
        <title>Mariniradius saccharolyticus sp. nov., isolated from sediment of a river.</title>
        <authorList>
            <person name="Liu H."/>
        </authorList>
    </citation>
    <scope>NUCLEOTIDE SEQUENCE [LARGE SCALE GENOMIC DNA]</scope>
    <source>
        <strain evidence="4 5">RY-2</strain>
    </source>
</reference>
<evidence type="ECO:0000256" key="1">
    <source>
        <dbReference type="SAM" id="MobiDB-lite"/>
    </source>
</evidence>
<keyword evidence="2" id="KW-0812">Transmembrane</keyword>
<dbReference type="Pfam" id="PF13568">
    <property type="entry name" value="OMP_b-brl_2"/>
    <property type="match status" value="1"/>
</dbReference>
<sequence length="442" mass="48616">MKEPFDKKLTQKIRDSFDGHEEPFDPKEWEKFSHAYFGKSRKPFAAWVFWTGGIAASLLFIALVWNPFTSTKTEEIIEVPLAYNPEEVTPSPAYDSKNELQGLSSSKLKEEAETLQKPPSVASELKEIEPLPSTLKKEQDFDLIANANEAKSRSSDLETSSPLKTSPDGTQTLAAAQQIVLPSQTLEQPVAAQIENAQQQINSWLAEAGSVAEKEDSDDKTKKPLKLGVLMAPQNISNSTQNINFGAGVMSEIPFSKRLRLDVGIGYAQQNLVPDQNGGGRYFSSDVASVENAKANLFAGNYINSTAELSFGQIEIPLNMKYSVIQKKSADFYVVSGLSNMFYVNQEKTTTFNTVAFGGNSLNSASQSLNSSRISESPAGSENQMDVGQLINLGMGFEQNLKNGTSISFEPFYKFTVGDQTFANQRFAIGGINLRMNFQLKK</sequence>
<accession>A0ABS9BQH0</accession>